<name>A0A7X3D009_9FLAO</name>
<keyword evidence="2" id="KW-0238">DNA-binding</keyword>
<comment type="caution">
    <text evidence="5">The sequence shown here is derived from an EMBL/GenBank/DDBJ whole genome shotgun (WGS) entry which is preliminary data.</text>
</comment>
<protein>
    <submittedName>
        <fullName evidence="5">FadR family transcriptional regulator</fullName>
    </submittedName>
</protein>
<dbReference type="Pfam" id="PF07729">
    <property type="entry name" value="FCD"/>
    <property type="match status" value="1"/>
</dbReference>
<evidence type="ECO:0000259" key="4">
    <source>
        <dbReference type="PROSITE" id="PS50949"/>
    </source>
</evidence>
<dbReference type="SUPFAM" id="SSF46785">
    <property type="entry name" value="Winged helix' DNA-binding domain"/>
    <property type="match status" value="1"/>
</dbReference>
<dbReference type="Pfam" id="PF00392">
    <property type="entry name" value="GntR"/>
    <property type="match status" value="1"/>
</dbReference>
<evidence type="ECO:0000256" key="1">
    <source>
        <dbReference type="ARBA" id="ARBA00023015"/>
    </source>
</evidence>
<dbReference type="SUPFAM" id="SSF48008">
    <property type="entry name" value="GntR ligand-binding domain-like"/>
    <property type="match status" value="1"/>
</dbReference>
<gene>
    <name evidence="5" type="ORF">D9O36_02720</name>
</gene>
<reference evidence="5 6" key="1">
    <citation type="journal article" date="2019" name="Mar. Drugs">
        <title>Comparative Genomics and CAZyme Genome Repertoires of Marine Zobellia amurskyensis KMM 3526(T) and Zobellia laminariae KMM 3676(T).</title>
        <authorList>
            <person name="Chernysheva N."/>
            <person name="Bystritskaya E."/>
            <person name="Stenkova A."/>
            <person name="Golovkin I."/>
            <person name="Nedashkovskaya O."/>
            <person name="Isaeva M."/>
        </authorList>
    </citation>
    <scope>NUCLEOTIDE SEQUENCE [LARGE SCALE GENOMIC DNA]</scope>
    <source>
        <strain evidence="5 6">KMM 3526</strain>
    </source>
</reference>
<keyword evidence="6" id="KW-1185">Reference proteome</keyword>
<dbReference type="AlphaFoldDB" id="A0A7X3D009"/>
<dbReference type="InterPro" id="IPR000524">
    <property type="entry name" value="Tscrpt_reg_HTH_GntR"/>
</dbReference>
<dbReference type="GO" id="GO:0003677">
    <property type="term" value="F:DNA binding"/>
    <property type="evidence" value="ECO:0007669"/>
    <property type="project" value="UniProtKB-KW"/>
</dbReference>
<dbReference type="OrthoDB" id="9799482at2"/>
<accession>A0A7X3D009</accession>
<organism evidence="5 6">
    <name type="scientific">Zobellia amurskyensis</name>
    <dbReference type="NCBI Taxonomy" id="248905"/>
    <lineage>
        <taxon>Bacteria</taxon>
        <taxon>Pseudomonadati</taxon>
        <taxon>Bacteroidota</taxon>
        <taxon>Flavobacteriia</taxon>
        <taxon>Flavobacteriales</taxon>
        <taxon>Flavobacteriaceae</taxon>
        <taxon>Zobellia</taxon>
    </lineage>
</organism>
<dbReference type="SMART" id="SM00895">
    <property type="entry name" value="FCD"/>
    <property type="match status" value="1"/>
</dbReference>
<sequence length="242" mass="27556">MKLEILTKTENRKIQNDIISKIRDLINYKNLEPGDKLPAERVLSEKFGVSRSSVREAIQKLEFYGILNSKPQSGTFIANIGQIAMNGMIDDITSLEEQDFVSLVETRILLELKTVKLAALRRTDEDLKRIKFALDAYNVKMLAGEDCLEEDLLFHLAVASASKNSTMNTLMLLITPEIIVAYDKDRVCEGDVALSEVKKHEDIYLAILNQDPKVAREKMKAHFKKLYDYIYGDQQDVKLKKG</sequence>
<dbReference type="InterPro" id="IPR008920">
    <property type="entry name" value="TF_FadR/GntR_C"/>
</dbReference>
<evidence type="ECO:0000256" key="3">
    <source>
        <dbReference type="ARBA" id="ARBA00023163"/>
    </source>
</evidence>
<dbReference type="InterPro" id="IPR011711">
    <property type="entry name" value="GntR_C"/>
</dbReference>
<evidence type="ECO:0000256" key="2">
    <source>
        <dbReference type="ARBA" id="ARBA00023125"/>
    </source>
</evidence>
<dbReference type="PANTHER" id="PTHR43537">
    <property type="entry name" value="TRANSCRIPTIONAL REGULATOR, GNTR FAMILY"/>
    <property type="match status" value="1"/>
</dbReference>
<dbReference type="Gene3D" id="1.20.120.530">
    <property type="entry name" value="GntR ligand-binding domain-like"/>
    <property type="match status" value="1"/>
</dbReference>
<dbReference type="InterPro" id="IPR036390">
    <property type="entry name" value="WH_DNA-bd_sf"/>
</dbReference>
<keyword evidence="3" id="KW-0804">Transcription</keyword>
<proteinExistence type="predicted"/>
<dbReference type="PANTHER" id="PTHR43537:SF5">
    <property type="entry name" value="UXU OPERON TRANSCRIPTIONAL REGULATOR"/>
    <property type="match status" value="1"/>
</dbReference>
<dbReference type="EMBL" id="RCNR01000004">
    <property type="protein sequence ID" value="MUH34744.1"/>
    <property type="molecule type" value="Genomic_DNA"/>
</dbReference>
<dbReference type="PRINTS" id="PR00035">
    <property type="entry name" value="HTHGNTR"/>
</dbReference>
<evidence type="ECO:0000313" key="6">
    <source>
        <dbReference type="Proteomes" id="UP000540519"/>
    </source>
</evidence>
<keyword evidence="1" id="KW-0805">Transcription regulation</keyword>
<feature type="domain" description="HTH gntR-type" evidence="4">
    <location>
        <begin position="12"/>
        <end position="80"/>
    </location>
</feature>
<dbReference type="PROSITE" id="PS50949">
    <property type="entry name" value="HTH_GNTR"/>
    <property type="match status" value="1"/>
</dbReference>
<dbReference type="RefSeq" id="WP_038238416.1">
    <property type="nucleotide sequence ID" value="NZ_RCNR01000004.1"/>
</dbReference>
<dbReference type="CDD" id="cd07377">
    <property type="entry name" value="WHTH_GntR"/>
    <property type="match status" value="1"/>
</dbReference>
<evidence type="ECO:0000313" key="5">
    <source>
        <dbReference type="EMBL" id="MUH34744.1"/>
    </source>
</evidence>
<dbReference type="GO" id="GO:0003700">
    <property type="term" value="F:DNA-binding transcription factor activity"/>
    <property type="evidence" value="ECO:0007669"/>
    <property type="project" value="InterPro"/>
</dbReference>
<dbReference type="InterPro" id="IPR036388">
    <property type="entry name" value="WH-like_DNA-bd_sf"/>
</dbReference>
<dbReference type="Gene3D" id="1.10.10.10">
    <property type="entry name" value="Winged helix-like DNA-binding domain superfamily/Winged helix DNA-binding domain"/>
    <property type="match status" value="1"/>
</dbReference>
<dbReference type="Proteomes" id="UP000540519">
    <property type="component" value="Unassembled WGS sequence"/>
</dbReference>
<dbReference type="SMART" id="SM00345">
    <property type="entry name" value="HTH_GNTR"/>
    <property type="match status" value="1"/>
</dbReference>